<feature type="domain" description="YprB ribonuclease H-like" evidence="2">
    <location>
        <begin position="225"/>
        <end position="396"/>
    </location>
</feature>
<evidence type="ECO:0000256" key="1">
    <source>
        <dbReference type="SAM" id="MobiDB-lite"/>
    </source>
</evidence>
<evidence type="ECO:0000313" key="4">
    <source>
        <dbReference type="Proteomes" id="UP000019491"/>
    </source>
</evidence>
<proteinExistence type="predicted"/>
<dbReference type="OrthoDB" id="9757917at2"/>
<dbReference type="InterPro" id="IPR038720">
    <property type="entry name" value="YprB_RNase_H-like_dom"/>
</dbReference>
<evidence type="ECO:0000259" key="2">
    <source>
        <dbReference type="Pfam" id="PF13482"/>
    </source>
</evidence>
<dbReference type="Pfam" id="PF13482">
    <property type="entry name" value="RNase_H_2"/>
    <property type="match status" value="1"/>
</dbReference>
<keyword evidence="4" id="KW-1185">Reference proteome</keyword>
<feature type="compositionally biased region" description="Basic residues" evidence="1">
    <location>
        <begin position="482"/>
        <end position="497"/>
    </location>
</feature>
<gene>
    <name evidence="3" type="ORF">RW1_022_01390</name>
</gene>
<dbReference type="AlphaFoldDB" id="X0PRL0"/>
<comment type="caution">
    <text evidence="3">The sequence shown here is derived from an EMBL/GenBank/DDBJ whole genome shotgun (WGS) entry which is preliminary data.</text>
</comment>
<dbReference type="EMBL" id="BAWF01000022">
    <property type="protein sequence ID" value="GAF45559.1"/>
    <property type="molecule type" value="Genomic_DNA"/>
</dbReference>
<dbReference type="Proteomes" id="UP000019491">
    <property type="component" value="Unassembled WGS sequence"/>
</dbReference>
<accession>X0PRL0</accession>
<feature type="compositionally biased region" description="Basic and acidic residues" evidence="1">
    <location>
        <begin position="465"/>
        <end position="481"/>
    </location>
</feature>
<protein>
    <recommendedName>
        <fullName evidence="2">YprB ribonuclease H-like domain-containing protein</fullName>
    </recommendedName>
</protein>
<reference evidence="3 4" key="1">
    <citation type="submission" date="2014-02" db="EMBL/GenBank/DDBJ databases">
        <title>Whole genome shotgun sequence of Rhodococcus wratislaviensis NBRC 100605.</title>
        <authorList>
            <person name="Hosoyama A."/>
            <person name="Tsuchikane K."/>
            <person name="Yoshida I."/>
            <person name="Ohji S."/>
            <person name="Ichikawa N."/>
            <person name="Yamazoe A."/>
            <person name="Fujita N."/>
        </authorList>
    </citation>
    <scope>NUCLEOTIDE SEQUENCE [LARGE SCALE GENOMIC DNA]</scope>
    <source>
        <strain evidence="3 4">NBRC 100605</strain>
    </source>
</reference>
<feature type="region of interest" description="Disordered" evidence="1">
    <location>
        <begin position="455"/>
        <end position="534"/>
    </location>
</feature>
<evidence type="ECO:0000313" key="3">
    <source>
        <dbReference type="EMBL" id="GAF45559.1"/>
    </source>
</evidence>
<dbReference type="SUPFAM" id="SSF53098">
    <property type="entry name" value="Ribonuclease H-like"/>
    <property type="match status" value="1"/>
</dbReference>
<name>X0PRL0_RHOWR</name>
<dbReference type="InterPro" id="IPR012337">
    <property type="entry name" value="RNaseH-like_sf"/>
</dbReference>
<sequence>MLTTDRLVYTNHVFINREYRFRGAPDGVNIGNGRLEPVEIKNRGWVGRFDEFELAFYWVLLHPHRTVEDADPAGWLQLANEAGRAMEPVRVKVPADAIAAVHESAQRARSVLVDGLDPVWCDCDVCSQHPQASLPSVRRTAPVTVVNGIGRKKRAALEAGGITTVGQLTDMTTVDIWEVFATTDLAIPSESTLQAWQAHAAVFIENRPRIQPGHHERLPDQFIALDLEYQSEAPATVWLLTAHTVGTGPAHRITVFADDNHQTDLIVTFADFLAEHPDLPVLTWNGTSADLKWLEKLIARTNPTGLDGQTLMKNLQTRHRDLLQWTRTALSLPIPGRKIKDIAAWLDLENDSDVGNGLHANSLWHQYLNTSDTTIRDRLINYNRTDVAILIEVAHHFRAIHEQTSVPVSAAPIERDDLHHHETPLPTKARRHRHRPADLGDRLRALFRYLHRHSELSAATDSPTSDDRDQDPTADQRGRDLHRPHRPRWVHRSRHPATAHAPYDATASDANECSAQIGEASTDVCRPTPTTSTL</sequence>
<organism evidence="3 4">
    <name type="scientific">Rhodococcus wratislaviensis NBRC 100605</name>
    <dbReference type="NCBI Taxonomy" id="1219028"/>
    <lineage>
        <taxon>Bacteria</taxon>
        <taxon>Bacillati</taxon>
        <taxon>Actinomycetota</taxon>
        <taxon>Actinomycetes</taxon>
        <taxon>Mycobacteriales</taxon>
        <taxon>Nocardiaceae</taxon>
        <taxon>Rhodococcus</taxon>
    </lineage>
</organism>
<dbReference type="RefSeq" id="WP_081792373.1">
    <property type="nucleotide sequence ID" value="NZ_BAWF01000022.1"/>
</dbReference>